<dbReference type="Pfam" id="PF13519">
    <property type="entry name" value="VWA_2"/>
    <property type="match status" value="1"/>
</dbReference>
<dbReference type="InterPro" id="IPR049319">
    <property type="entry name" value="GBS104-like_Ig"/>
</dbReference>
<dbReference type="AlphaFoldDB" id="A0A2T5IAV3"/>
<comment type="caution">
    <text evidence="9">The sequence shown here is derived from an EMBL/GenBank/DDBJ whole genome shotgun (WGS) entry which is preliminary data.</text>
</comment>
<dbReference type="Gene3D" id="3.40.50.410">
    <property type="entry name" value="von Willebrand factor, type A domain"/>
    <property type="match status" value="1"/>
</dbReference>
<dbReference type="SUPFAM" id="SSF117074">
    <property type="entry name" value="Hypothetical protein PA1324"/>
    <property type="match status" value="1"/>
</dbReference>
<dbReference type="Pfam" id="PF21426">
    <property type="entry name" value="GBS104-like_Ig"/>
    <property type="match status" value="1"/>
</dbReference>
<keyword evidence="7" id="KW-1133">Transmembrane helix</keyword>
<protein>
    <submittedName>
        <fullName evidence="9">LPXTG-motif cell wall-anchored protein</fullName>
    </submittedName>
</protein>
<dbReference type="CDD" id="cd00198">
    <property type="entry name" value="vWFA"/>
    <property type="match status" value="1"/>
</dbReference>
<dbReference type="InterPro" id="IPR013783">
    <property type="entry name" value="Ig-like_fold"/>
</dbReference>
<evidence type="ECO:0000256" key="2">
    <source>
        <dbReference type="ARBA" id="ARBA00022512"/>
    </source>
</evidence>
<dbReference type="InterPro" id="IPR041033">
    <property type="entry name" value="SpaA_PFL_dom_1"/>
</dbReference>
<dbReference type="SMART" id="SM00327">
    <property type="entry name" value="VWA"/>
    <property type="match status" value="1"/>
</dbReference>
<evidence type="ECO:0000256" key="6">
    <source>
        <dbReference type="SAM" id="Coils"/>
    </source>
</evidence>
<dbReference type="InterPro" id="IPR036465">
    <property type="entry name" value="vWFA_dom_sf"/>
</dbReference>
<dbReference type="Gene3D" id="2.60.40.10">
    <property type="entry name" value="Immunoglobulins"/>
    <property type="match status" value="2"/>
</dbReference>
<dbReference type="SUPFAM" id="SSF53300">
    <property type="entry name" value="vWA-like"/>
    <property type="match status" value="1"/>
</dbReference>
<accession>A0A2T5IAV3</accession>
<comment type="similarity">
    <text evidence="1">Belongs to the serine-aspartate repeat-containing protein (SDr) family.</text>
</comment>
<keyword evidence="7" id="KW-0472">Membrane</keyword>
<keyword evidence="5" id="KW-0572">Peptidoglycan-anchor</keyword>
<keyword evidence="6" id="KW-0175">Coiled coil</keyword>
<dbReference type="NCBIfam" id="TIGR01167">
    <property type="entry name" value="LPXTG_anchor"/>
    <property type="match status" value="1"/>
</dbReference>
<name>A0A2T5IAV3_9LACT</name>
<keyword evidence="4" id="KW-0732">Signal</keyword>
<dbReference type="InterPro" id="IPR002035">
    <property type="entry name" value="VWF_A"/>
</dbReference>
<dbReference type="Pfam" id="PF17802">
    <property type="entry name" value="SpaA"/>
    <property type="match status" value="2"/>
</dbReference>
<dbReference type="Proteomes" id="UP000244161">
    <property type="component" value="Unassembled WGS sequence"/>
</dbReference>
<keyword evidence="7" id="KW-0812">Transmembrane</keyword>
<keyword evidence="10" id="KW-1185">Reference proteome</keyword>
<evidence type="ECO:0000256" key="5">
    <source>
        <dbReference type="ARBA" id="ARBA00023088"/>
    </source>
</evidence>
<dbReference type="CDD" id="cd00222">
    <property type="entry name" value="CollagenBindB"/>
    <property type="match status" value="1"/>
</dbReference>
<evidence type="ECO:0000256" key="1">
    <source>
        <dbReference type="ARBA" id="ARBA00007257"/>
    </source>
</evidence>
<evidence type="ECO:0000313" key="9">
    <source>
        <dbReference type="EMBL" id="PTQ80956.1"/>
    </source>
</evidence>
<dbReference type="PROSITE" id="PS50234">
    <property type="entry name" value="VWFA"/>
    <property type="match status" value="1"/>
</dbReference>
<reference evidence="9 10" key="1">
    <citation type="submission" date="2018-04" db="EMBL/GenBank/DDBJ databases">
        <title>Genomic Encyclopedia of Archaeal and Bacterial Type Strains, Phase II (KMG-II): from individual species to whole genera.</title>
        <authorList>
            <person name="Goeker M."/>
        </authorList>
    </citation>
    <scope>NUCLEOTIDE SEQUENCE [LARGE SCALE GENOMIC DNA]</scope>
    <source>
        <strain evidence="9 10">DSM 18806</strain>
    </source>
</reference>
<dbReference type="Pfam" id="PF05738">
    <property type="entry name" value="Cna_B"/>
    <property type="match status" value="1"/>
</dbReference>
<dbReference type="PANTHER" id="PTHR36108">
    <property type="entry name" value="COLOSSIN-B-RELATED"/>
    <property type="match status" value="1"/>
</dbReference>
<evidence type="ECO:0000256" key="7">
    <source>
        <dbReference type="SAM" id="Phobius"/>
    </source>
</evidence>
<keyword evidence="3" id="KW-0964">Secreted</keyword>
<evidence type="ECO:0000256" key="3">
    <source>
        <dbReference type="ARBA" id="ARBA00022525"/>
    </source>
</evidence>
<dbReference type="InterPro" id="IPR008454">
    <property type="entry name" value="Collagen-bd_Cna-like_B-typ_dom"/>
</dbReference>
<feature type="coiled-coil region" evidence="6">
    <location>
        <begin position="180"/>
        <end position="250"/>
    </location>
</feature>
<evidence type="ECO:0000259" key="8">
    <source>
        <dbReference type="PROSITE" id="PS50234"/>
    </source>
</evidence>
<dbReference type="RefSeq" id="WP_170100305.1">
    <property type="nucleotide sequence ID" value="NZ_QAOM01000025.1"/>
</dbReference>
<sequence>MRKKRFILFDKIVFWLITLMTLMPSFLSAYTAIDVLAAEIGTVQTTLPMDDGTASATGTVNGSGTAVDWVVTVTKFDSEDERAPKLELEYSSGLGTPYNISTNVQQINRTDIGAVTVLKGYTYSTAAETLTMSFTTDITDHYAETVSIKMLVSTLSEDESGTVNIFESGNARTLSLVNPIAQAEAEAAAQAEAEAAAQAEAEAAAQAEAEAAAQAEAEAAAQAEAEAAAQAKAEAAAQAEAEAAAQAEAEAVSQSEANVESTVESLESSKLIVVDELPEQETELDSVAEPVSLEGIANDPIIPVPSTVALLFGKSTLAFVMDVGLALAATAYSDTIQVNKTALRNLGCRTYEVTLTITGIPPLKPVDVVLVLDRSGSMSESAGQYSRLYYAKQAAINFAGLVLTGPNAIPGSRVAVVSFSGPQTVTGYGNQSNATQNLGFSTSVTSITNTINGLTASGGTNTQAGFIQAGTTLAGANADSNKVVIMFTDGIPTASNGNQYGPSEPTVHNVHTIAAYTAGQALHTSARIFTIGLLQNMPTNVRTLAIDTLTKAQNAGFYEAPSAQDLQTIFASISQQLNYSALNAVVTDVVGNNFNLVESSLPAGAVYNATTRTITWSPGTIITNAQLKYTVQSKPEFEGGLAYTNESATLNYTNVNGVANQTKTFPKPQVNVPTRLSVSLTDATILLGDSIQLAIGNDPASQNYMSPITGGDGNGTYTYAWYVDGSDTVISTAENPSVSATVDTKYKLIVTDSSGCKAIAYMWIRVETGSLTIRKENESGTVITDNPATFTLTKNSTATTQATAANGFAEFTGLTRGTYTLQETVAPTGYIADPTIYTVTVGLSTTGVVEVTVTKPGTPNAVTVPSNPLVIKNAVDKMDIPVMKTWNDNNNSLQTRPSSITVNIYQNYQEGDLPYDTIVITPDVNGVWSGVFENIPKFESPNELYIYTIEEVGVDKYTAVVNSSENGFTITNTLNVGSLAILKVDKSDPTKNLAGAIFELRNVDDSIVKDIDGNEVRGTTDSNGQITWANIPYGTYQLVEIQAPDGFNLLDEDIEVVIDADHTHVSKTIENVPVKELPATGGMGTTVFTLVGLAIMIGSGFVYKKKK</sequence>
<dbReference type="SUPFAM" id="SSF49478">
    <property type="entry name" value="Cna protein B-type domain"/>
    <property type="match status" value="2"/>
</dbReference>
<dbReference type="InterPro" id="IPR019931">
    <property type="entry name" value="LPXTG_anchor"/>
</dbReference>
<gene>
    <name evidence="9" type="ORF">C8U37_12525</name>
</gene>
<evidence type="ECO:0000256" key="4">
    <source>
        <dbReference type="ARBA" id="ARBA00022729"/>
    </source>
</evidence>
<keyword evidence="2" id="KW-0134">Cell wall</keyword>
<feature type="domain" description="VWFA" evidence="8">
    <location>
        <begin position="367"/>
        <end position="573"/>
    </location>
</feature>
<dbReference type="EMBL" id="QAOM01000025">
    <property type="protein sequence ID" value="PTQ80956.1"/>
    <property type="molecule type" value="Genomic_DNA"/>
</dbReference>
<feature type="transmembrane region" description="Helical" evidence="7">
    <location>
        <begin position="12"/>
        <end position="33"/>
    </location>
</feature>
<feature type="transmembrane region" description="Helical" evidence="7">
    <location>
        <begin position="1081"/>
        <end position="1103"/>
    </location>
</feature>
<dbReference type="Gene3D" id="2.60.40.1140">
    <property type="entry name" value="Collagen-binding surface protein Cna, B-type domain"/>
    <property type="match status" value="1"/>
</dbReference>
<organism evidence="9 10">
    <name type="scientific">Trichococcus patagoniensis</name>
    <dbReference type="NCBI Taxonomy" id="382641"/>
    <lineage>
        <taxon>Bacteria</taxon>
        <taxon>Bacillati</taxon>
        <taxon>Bacillota</taxon>
        <taxon>Bacilli</taxon>
        <taxon>Lactobacillales</taxon>
        <taxon>Carnobacteriaceae</taxon>
        <taxon>Trichococcus</taxon>
    </lineage>
</organism>
<proteinExistence type="inferred from homology"/>
<dbReference type="Pfam" id="PF00746">
    <property type="entry name" value="Gram_pos_anchor"/>
    <property type="match status" value="1"/>
</dbReference>
<evidence type="ECO:0000313" key="10">
    <source>
        <dbReference type="Proteomes" id="UP000244161"/>
    </source>
</evidence>
<dbReference type="PANTHER" id="PTHR36108:SF13">
    <property type="entry name" value="COLOSSIN-B-RELATED"/>
    <property type="match status" value="1"/>
</dbReference>